<gene>
    <name evidence="2" type="ORF">AcdelDRAFT_0182</name>
</gene>
<evidence type="ECO:0000313" key="3">
    <source>
        <dbReference type="Proteomes" id="UP000003856"/>
    </source>
</evidence>
<dbReference type="Proteomes" id="UP000003856">
    <property type="component" value="Unassembled WGS sequence"/>
</dbReference>
<dbReference type="AlphaFoldDB" id="C5SZV2"/>
<comment type="similarity">
    <text evidence="1">Belongs to the UPF0065 (bug) family.</text>
</comment>
<keyword evidence="3" id="KW-1185">Reference proteome</keyword>
<dbReference type="PANTHER" id="PTHR42928">
    <property type="entry name" value="TRICARBOXYLATE-BINDING PROTEIN"/>
    <property type="match status" value="1"/>
</dbReference>
<dbReference type="InterPro" id="IPR042100">
    <property type="entry name" value="Bug_dom1"/>
</dbReference>
<name>C5SZV2_ACIDE</name>
<dbReference type="Gene3D" id="3.40.190.150">
    <property type="entry name" value="Bordetella uptake gene, domain 1"/>
    <property type="match status" value="1"/>
</dbReference>
<dbReference type="Gene3D" id="3.40.190.10">
    <property type="entry name" value="Periplasmic binding protein-like II"/>
    <property type="match status" value="1"/>
</dbReference>
<proteinExistence type="inferred from homology"/>
<dbReference type="EMBL" id="ACQT01000002">
    <property type="protein sequence ID" value="EER62268.1"/>
    <property type="molecule type" value="Genomic_DNA"/>
</dbReference>
<evidence type="ECO:0000256" key="1">
    <source>
        <dbReference type="ARBA" id="ARBA00006987"/>
    </source>
</evidence>
<reference evidence="2 3" key="1">
    <citation type="submission" date="2009-05" db="EMBL/GenBank/DDBJ databases">
        <title>The draft genome of Acidovorax delafieldii 2AN.</title>
        <authorList>
            <consortium name="US DOE Joint Genome Institute (JGI-PGF)"/>
            <person name="Lucas S."/>
            <person name="Copeland A."/>
            <person name="Lapidus A."/>
            <person name="Glavina del Rio T."/>
            <person name="Tice H."/>
            <person name="Bruce D."/>
            <person name="Goodwin L."/>
            <person name="Pitluck S."/>
            <person name="Larimer F."/>
            <person name="Land M.L."/>
            <person name="Hauser L."/>
            <person name="Shelobolina E.S."/>
            <person name="Picardal F."/>
            <person name="Roden E."/>
            <person name="Emerson D."/>
        </authorList>
    </citation>
    <scope>NUCLEOTIDE SEQUENCE [LARGE SCALE GENOMIC DNA]</scope>
    <source>
        <strain evidence="2 3">2AN</strain>
    </source>
</reference>
<dbReference type="CDD" id="cd13578">
    <property type="entry name" value="PBP2_Bug27"/>
    <property type="match status" value="1"/>
</dbReference>
<dbReference type="InterPro" id="IPR005064">
    <property type="entry name" value="BUG"/>
</dbReference>
<protein>
    <recommendedName>
        <fullName evidence="4">Extra-cytoplasmic solute receptor</fullName>
    </recommendedName>
</protein>
<dbReference type="PATRIC" id="fig|573060.9.peg.5072"/>
<sequence length="379" mass="39848">MVQCVSLYATALYVLKRLHKVSDQDTGRMRCPENLNNNRDGDKYMPVLSSFSRSLGTRLCAALFAVAASAAPTSAAYAQGAYPNKPIRLIVPFPPGGGTDMIARTVAQKLADQNKWSVIVDNRPGAGGNLGVDATAKSAPDGYTLVMGQTSNLAINPSLYAKLPYDPIKDLAPVALVSSSPIVMAAPANSRLKTFADVVAASKGKPDTLTLGYSGNGTVAHLAGELAENAAGIQLRHIPYKGAAQAMTDLLGGQIDLYMSSVPTLLGQVRNGKLKILAITSAKRSSQLPEVPTLAEQGYKGFEAVTWFGILAPAGTPAPIVTQLNRAINQALQQADVIDKLKSEGGDVLGGTSDQFSTLLRTEVPRWAKIVKDSGASLD</sequence>
<accession>C5SZV2</accession>
<evidence type="ECO:0008006" key="4">
    <source>
        <dbReference type="Google" id="ProtNLM"/>
    </source>
</evidence>
<dbReference type="SUPFAM" id="SSF53850">
    <property type="entry name" value="Periplasmic binding protein-like II"/>
    <property type="match status" value="1"/>
</dbReference>
<organism evidence="2 3">
    <name type="scientific">Acidovorax delafieldii 2AN</name>
    <dbReference type="NCBI Taxonomy" id="573060"/>
    <lineage>
        <taxon>Bacteria</taxon>
        <taxon>Pseudomonadati</taxon>
        <taxon>Pseudomonadota</taxon>
        <taxon>Betaproteobacteria</taxon>
        <taxon>Burkholderiales</taxon>
        <taxon>Comamonadaceae</taxon>
        <taxon>Acidovorax</taxon>
    </lineage>
</organism>
<dbReference type="PANTHER" id="PTHR42928:SF5">
    <property type="entry name" value="BLR1237 PROTEIN"/>
    <property type="match status" value="1"/>
</dbReference>
<evidence type="ECO:0000313" key="2">
    <source>
        <dbReference type="EMBL" id="EER62268.1"/>
    </source>
</evidence>
<comment type="caution">
    <text evidence="2">The sequence shown here is derived from an EMBL/GenBank/DDBJ whole genome shotgun (WGS) entry which is preliminary data.</text>
</comment>
<dbReference type="Pfam" id="PF03401">
    <property type="entry name" value="TctC"/>
    <property type="match status" value="1"/>
</dbReference>